<dbReference type="GO" id="GO:0016787">
    <property type="term" value="F:hydrolase activity"/>
    <property type="evidence" value="ECO:0007669"/>
    <property type="project" value="UniProtKB-KW"/>
</dbReference>
<keyword evidence="4 7" id="KW-0067">ATP-binding</keyword>
<feature type="compositionally biased region" description="Basic and acidic residues" evidence="8">
    <location>
        <begin position="485"/>
        <end position="496"/>
    </location>
</feature>
<name>A0A4R3KTM8_9SPHI</name>
<evidence type="ECO:0000313" key="12">
    <source>
        <dbReference type="EMBL" id="TCS88310.1"/>
    </source>
</evidence>
<keyword evidence="13" id="KW-1185">Reference proteome</keyword>
<accession>A0A4R3KTM8</accession>
<evidence type="ECO:0000259" key="11">
    <source>
        <dbReference type="PROSITE" id="PS51195"/>
    </source>
</evidence>
<dbReference type="PROSITE" id="PS51195">
    <property type="entry name" value="Q_MOTIF"/>
    <property type="match status" value="1"/>
</dbReference>
<dbReference type="Pfam" id="PF00271">
    <property type="entry name" value="Helicase_C"/>
    <property type="match status" value="1"/>
</dbReference>
<comment type="similarity">
    <text evidence="5 7">Belongs to the DEAD box helicase family.</text>
</comment>
<feature type="domain" description="DEAD-box RNA helicase Q" evidence="11">
    <location>
        <begin position="7"/>
        <end position="35"/>
    </location>
</feature>
<gene>
    <name evidence="12" type="ORF">EDD80_103173</name>
</gene>
<dbReference type="Pfam" id="PF00270">
    <property type="entry name" value="DEAD"/>
    <property type="match status" value="1"/>
</dbReference>
<proteinExistence type="inferred from homology"/>
<evidence type="ECO:0000259" key="9">
    <source>
        <dbReference type="PROSITE" id="PS51192"/>
    </source>
</evidence>
<dbReference type="RefSeq" id="WP_225975076.1">
    <property type="nucleotide sequence ID" value="NZ_CP042432.1"/>
</dbReference>
<dbReference type="InterPro" id="IPR014014">
    <property type="entry name" value="RNA_helicase_DEAD_Q_motif"/>
</dbReference>
<organism evidence="12 13">
    <name type="scientific">Anseongella ginsenosidimutans</name>
    <dbReference type="NCBI Taxonomy" id="496056"/>
    <lineage>
        <taxon>Bacteria</taxon>
        <taxon>Pseudomonadati</taxon>
        <taxon>Bacteroidota</taxon>
        <taxon>Sphingobacteriia</taxon>
        <taxon>Sphingobacteriales</taxon>
        <taxon>Sphingobacteriaceae</taxon>
        <taxon>Anseongella</taxon>
    </lineage>
</organism>
<feature type="domain" description="Helicase C-terminal" evidence="10">
    <location>
        <begin position="325"/>
        <end position="474"/>
    </location>
</feature>
<dbReference type="SUPFAM" id="SSF52540">
    <property type="entry name" value="P-loop containing nucleoside triphosphate hydrolases"/>
    <property type="match status" value="1"/>
</dbReference>
<keyword evidence="2 7" id="KW-0378">Hydrolase</keyword>
<evidence type="ECO:0000256" key="8">
    <source>
        <dbReference type="SAM" id="MobiDB-lite"/>
    </source>
</evidence>
<dbReference type="PANTHER" id="PTHR47959:SF13">
    <property type="entry name" value="ATP-DEPENDENT RNA HELICASE RHLE"/>
    <property type="match status" value="1"/>
</dbReference>
<dbReference type="PROSITE" id="PS00039">
    <property type="entry name" value="DEAD_ATP_HELICASE"/>
    <property type="match status" value="1"/>
</dbReference>
<dbReference type="Gene3D" id="3.40.50.300">
    <property type="entry name" value="P-loop containing nucleotide triphosphate hydrolases"/>
    <property type="match status" value="2"/>
</dbReference>
<dbReference type="InterPro" id="IPR014001">
    <property type="entry name" value="Helicase_ATP-bd"/>
</dbReference>
<evidence type="ECO:0000259" key="10">
    <source>
        <dbReference type="PROSITE" id="PS51194"/>
    </source>
</evidence>
<evidence type="ECO:0000256" key="3">
    <source>
        <dbReference type="ARBA" id="ARBA00022806"/>
    </source>
</evidence>
<keyword evidence="3 7" id="KW-0347">Helicase</keyword>
<dbReference type="CDD" id="cd18787">
    <property type="entry name" value="SF2_C_DEAD"/>
    <property type="match status" value="1"/>
</dbReference>
<dbReference type="PANTHER" id="PTHR47959">
    <property type="entry name" value="ATP-DEPENDENT RNA HELICASE RHLE-RELATED"/>
    <property type="match status" value="1"/>
</dbReference>
<reference evidence="12 13" key="1">
    <citation type="submission" date="2019-03" db="EMBL/GenBank/DDBJ databases">
        <title>Genomic Encyclopedia of Type Strains, Phase IV (KMG-IV): sequencing the most valuable type-strain genomes for metagenomic binning, comparative biology and taxonomic classification.</title>
        <authorList>
            <person name="Goeker M."/>
        </authorList>
    </citation>
    <scope>NUCLEOTIDE SEQUENCE [LARGE SCALE GENOMIC DNA]</scope>
    <source>
        <strain evidence="12 13">DSM 21100</strain>
    </source>
</reference>
<evidence type="ECO:0000256" key="4">
    <source>
        <dbReference type="ARBA" id="ARBA00022840"/>
    </source>
</evidence>
<dbReference type="AlphaFoldDB" id="A0A4R3KTM8"/>
<dbReference type="InterPro" id="IPR001650">
    <property type="entry name" value="Helicase_C-like"/>
</dbReference>
<dbReference type="InterPro" id="IPR000629">
    <property type="entry name" value="RNA-helicase_DEAD-box_CS"/>
</dbReference>
<dbReference type="CDD" id="cd00268">
    <property type="entry name" value="DEADc"/>
    <property type="match status" value="1"/>
</dbReference>
<keyword evidence="1 7" id="KW-0547">Nucleotide-binding</keyword>
<comment type="caution">
    <text evidence="12">The sequence shown here is derived from an EMBL/GenBank/DDBJ whole genome shotgun (WGS) entry which is preliminary data.</text>
</comment>
<dbReference type="SMART" id="SM00490">
    <property type="entry name" value="HELICc"/>
    <property type="match status" value="1"/>
</dbReference>
<dbReference type="GO" id="GO:0003676">
    <property type="term" value="F:nucleic acid binding"/>
    <property type="evidence" value="ECO:0007669"/>
    <property type="project" value="InterPro"/>
</dbReference>
<dbReference type="SMART" id="SM00487">
    <property type="entry name" value="DEXDc"/>
    <property type="match status" value="1"/>
</dbReference>
<evidence type="ECO:0000256" key="1">
    <source>
        <dbReference type="ARBA" id="ARBA00022741"/>
    </source>
</evidence>
<feature type="short sequence motif" description="Q motif" evidence="6">
    <location>
        <begin position="7"/>
        <end position="35"/>
    </location>
</feature>
<feature type="domain" description="Helicase ATP-binding" evidence="9">
    <location>
        <begin position="38"/>
        <end position="209"/>
    </location>
</feature>
<dbReference type="InterPro" id="IPR050079">
    <property type="entry name" value="DEAD_box_RNA_helicase"/>
</dbReference>
<evidence type="ECO:0000256" key="6">
    <source>
        <dbReference type="PROSITE-ProRule" id="PRU00552"/>
    </source>
</evidence>
<dbReference type="PROSITE" id="PS51192">
    <property type="entry name" value="HELICASE_ATP_BIND_1"/>
    <property type="match status" value="1"/>
</dbReference>
<feature type="compositionally biased region" description="Basic and acidic residues" evidence="8">
    <location>
        <begin position="251"/>
        <end position="291"/>
    </location>
</feature>
<evidence type="ECO:0000313" key="13">
    <source>
        <dbReference type="Proteomes" id="UP000295807"/>
    </source>
</evidence>
<dbReference type="InterPro" id="IPR011545">
    <property type="entry name" value="DEAD/DEAH_box_helicase_dom"/>
</dbReference>
<dbReference type="GO" id="GO:0005829">
    <property type="term" value="C:cytosol"/>
    <property type="evidence" value="ECO:0007669"/>
    <property type="project" value="TreeGrafter"/>
</dbReference>
<feature type="region of interest" description="Disordered" evidence="8">
    <location>
        <begin position="471"/>
        <end position="514"/>
    </location>
</feature>
<dbReference type="Proteomes" id="UP000295807">
    <property type="component" value="Unassembled WGS sequence"/>
</dbReference>
<dbReference type="EMBL" id="SMAD01000003">
    <property type="protein sequence ID" value="TCS88310.1"/>
    <property type="molecule type" value="Genomic_DNA"/>
</dbReference>
<protein>
    <submittedName>
        <fullName evidence="12">Helicase-like protein</fullName>
    </submittedName>
</protein>
<dbReference type="PROSITE" id="PS51194">
    <property type="entry name" value="HELICASE_CTER"/>
    <property type="match status" value="1"/>
</dbReference>
<evidence type="ECO:0000256" key="2">
    <source>
        <dbReference type="ARBA" id="ARBA00022801"/>
    </source>
</evidence>
<evidence type="ECO:0000256" key="5">
    <source>
        <dbReference type="ARBA" id="ARBA00038437"/>
    </source>
</evidence>
<dbReference type="InterPro" id="IPR027417">
    <property type="entry name" value="P-loop_NTPase"/>
</dbReference>
<feature type="region of interest" description="Disordered" evidence="8">
    <location>
        <begin position="251"/>
        <end position="309"/>
    </location>
</feature>
<sequence>MLSKQRKGFTDFKLNKQLLDAIAEAGYTELTPVQEKVLGPVLSGQDLIGVAPTGTGKTATYALPLLRKLNFPQGNEVRALVLAPTRELAMQIGDHIRMLGKYTGLRTVVIYGGTGPRQQIEEVEAGLDILVATPGRFMDIYLGGNLPLKKLQFMVIDEADKMMDMGFLPAINRILEVVPRKRQNLLFSATFPPRVEALAGDFLKFPVKIEVSPQSTPAPEVRQCLYHVPNFKTKLALLMHLLEGEIEVPAERGKAAERDEAAEKGQTTERDEAAEKGEPAERGKAAERDSPGETDTFGETGVTAGTDGPAEAEITVAENSSEAESLPDEAEKPSAAQRIIIFCKTKQAATNIGKYLVRKKGEEQVRILHGNKAQNTRINAINDFREGNVAVLVATDVVSRGIDITGVSHVINFDIPLVYEDYVHRIGRTGRMHREGDAISFCSPSEIYHLEKIQELIRQKIPVKALPPEVEVSKTPFEEQQAMAREMDHQRRKEDPDFQGAFHDKKKKNDKDKR</sequence>
<evidence type="ECO:0000256" key="7">
    <source>
        <dbReference type="RuleBase" id="RU000492"/>
    </source>
</evidence>
<dbReference type="GO" id="GO:0005524">
    <property type="term" value="F:ATP binding"/>
    <property type="evidence" value="ECO:0007669"/>
    <property type="project" value="UniProtKB-KW"/>
</dbReference>
<dbReference type="GO" id="GO:0003724">
    <property type="term" value="F:RNA helicase activity"/>
    <property type="evidence" value="ECO:0007669"/>
    <property type="project" value="InterPro"/>
</dbReference>
<dbReference type="InterPro" id="IPR044742">
    <property type="entry name" value="DEAD/DEAH_RhlB"/>
</dbReference>